<dbReference type="Proteomes" id="UP000324974">
    <property type="component" value="Chromosome"/>
</dbReference>
<dbReference type="Gene3D" id="1.20.1170.10">
    <property type="match status" value="1"/>
</dbReference>
<feature type="compositionally biased region" description="Low complexity" evidence="1">
    <location>
        <begin position="242"/>
        <end position="255"/>
    </location>
</feature>
<protein>
    <submittedName>
        <fullName evidence="2">Uncharacterized protein</fullName>
    </submittedName>
</protein>
<evidence type="ECO:0000313" key="3">
    <source>
        <dbReference type="Proteomes" id="UP000324974"/>
    </source>
</evidence>
<keyword evidence="3" id="KW-1185">Reference proteome</keyword>
<organism evidence="2 3">
    <name type="scientific">Limnoglobus roseus</name>
    <dbReference type="NCBI Taxonomy" id="2598579"/>
    <lineage>
        <taxon>Bacteria</taxon>
        <taxon>Pseudomonadati</taxon>
        <taxon>Planctomycetota</taxon>
        <taxon>Planctomycetia</taxon>
        <taxon>Gemmatales</taxon>
        <taxon>Gemmataceae</taxon>
        <taxon>Limnoglobus</taxon>
    </lineage>
</organism>
<evidence type="ECO:0000256" key="1">
    <source>
        <dbReference type="SAM" id="MobiDB-lite"/>
    </source>
</evidence>
<proteinExistence type="predicted"/>
<dbReference type="KEGG" id="lrs:PX52LOC_05920"/>
<reference evidence="3" key="1">
    <citation type="submission" date="2019-08" db="EMBL/GenBank/DDBJ databases">
        <title>Limnoglobus roseus gen. nov., sp. nov., a novel freshwater planctomycete with a giant genome from the family Gemmataceae.</title>
        <authorList>
            <person name="Kulichevskaya I.S."/>
            <person name="Naumoff D.G."/>
            <person name="Miroshnikov K."/>
            <person name="Ivanova A."/>
            <person name="Philippov D.A."/>
            <person name="Hakobyan A."/>
            <person name="Rijpstra I.C."/>
            <person name="Sinninghe Damste J.S."/>
            <person name="Liesack W."/>
            <person name="Dedysh S.N."/>
        </authorList>
    </citation>
    <scope>NUCLEOTIDE SEQUENCE [LARGE SCALE GENOMIC DNA]</scope>
    <source>
        <strain evidence="3">PX52</strain>
    </source>
</reference>
<dbReference type="AlphaFoldDB" id="A0A5C1APT6"/>
<accession>A0A5C1APT6</accession>
<name>A0A5C1APT6_9BACT</name>
<dbReference type="EMBL" id="CP042425">
    <property type="protein sequence ID" value="QEL18878.1"/>
    <property type="molecule type" value="Genomic_DNA"/>
</dbReference>
<gene>
    <name evidence="2" type="ORF">PX52LOC_05920</name>
</gene>
<sequence length="255" mass="26564">MFGKNPFVRRTVKGGRFGAKVNRVGFVGGGVQGGFGGWGRFPGFGGKGAKGVKMAAGAAGGVARGAMGAAAGALGGVASAAGGAVSAVGALAAAAKAASDKAEEWTKAAEDSARKLAAVSPQMQAIIAKLDVDRMRRDMQTAGETADTTQRLVNQQSQLEAALRPLQADLVNAQNQIAEVINEFKIDLIDGVLKPVWDELKPILEEIGFEFKRKGELPPIFGNQLVDRANQLNREDERRRQQAAANLAAAQNARG</sequence>
<feature type="region of interest" description="Disordered" evidence="1">
    <location>
        <begin position="233"/>
        <end position="255"/>
    </location>
</feature>
<evidence type="ECO:0000313" key="2">
    <source>
        <dbReference type="EMBL" id="QEL18878.1"/>
    </source>
</evidence>
<dbReference type="RefSeq" id="WP_168219262.1">
    <property type="nucleotide sequence ID" value="NZ_CP042425.1"/>
</dbReference>